<dbReference type="HOGENOM" id="CLU_1838860_0_0_1"/>
<organism evidence="1">
    <name type="scientific">Albugo laibachii Nc14</name>
    <dbReference type="NCBI Taxonomy" id="890382"/>
    <lineage>
        <taxon>Eukaryota</taxon>
        <taxon>Sar</taxon>
        <taxon>Stramenopiles</taxon>
        <taxon>Oomycota</taxon>
        <taxon>Peronosporomycetes</taxon>
        <taxon>Albuginales</taxon>
        <taxon>Albuginaceae</taxon>
        <taxon>Albugo</taxon>
    </lineage>
</organism>
<evidence type="ECO:0000313" key="1">
    <source>
        <dbReference type="EMBL" id="CCA18028.1"/>
    </source>
</evidence>
<dbReference type="EMBL" id="FR824088">
    <property type="protein sequence ID" value="CCA18028.1"/>
    <property type="molecule type" value="Genomic_DNA"/>
</dbReference>
<sequence length="140" mass="16692">MKMLSLKIWRRKRRKRRKQYVRLADMAFELQRQALNEYHKYVKSKMHGERPYDFSQRLMKGYVETLKANEGLLKMRLEKEYQMTLYEPGSPEFDMTDETGVLRYIISPASLEVVNEAKAKASQYSQFQHVHMALALPNID</sequence>
<reference evidence="1" key="2">
    <citation type="submission" date="2011-02" db="EMBL/GenBank/DDBJ databases">
        <authorList>
            <person name="MacLean D."/>
        </authorList>
    </citation>
    <scope>NUCLEOTIDE SEQUENCE</scope>
</reference>
<accession>F0WA58</accession>
<dbReference type="AlphaFoldDB" id="F0WA58"/>
<gene>
    <name evidence="1" type="primary">AlNc14C43G3602</name>
    <name evidence="1" type="ORF">ALNC14_041710</name>
</gene>
<protein>
    <submittedName>
        <fullName evidence="1">AlNc14C43G3602 protein</fullName>
    </submittedName>
</protein>
<name>F0WA58_9STRA</name>
<proteinExistence type="predicted"/>
<reference evidence="1" key="1">
    <citation type="journal article" date="2011" name="PLoS Biol.">
        <title>Gene gain and loss during evolution of obligate parasitism in the white rust pathogen of Arabidopsis thaliana.</title>
        <authorList>
            <person name="Kemen E."/>
            <person name="Gardiner A."/>
            <person name="Schultz-Larsen T."/>
            <person name="Kemen A.C."/>
            <person name="Balmuth A.L."/>
            <person name="Robert-Seilaniantz A."/>
            <person name="Bailey K."/>
            <person name="Holub E."/>
            <person name="Studholme D.J."/>
            <person name="Maclean D."/>
            <person name="Jones J.D."/>
        </authorList>
    </citation>
    <scope>NUCLEOTIDE SEQUENCE</scope>
</reference>